<dbReference type="InterPro" id="IPR001288">
    <property type="entry name" value="Translation_initiation_fac_3"/>
</dbReference>
<dbReference type="PANTHER" id="PTHR10938">
    <property type="entry name" value="TRANSLATION INITIATION FACTOR IF-3"/>
    <property type="match status" value="1"/>
</dbReference>
<accession>A0A5B7BD71</accession>
<feature type="compositionally biased region" description="Basic and acidic residues" evidence="4">
    <location>
        <begin position="353"/>
        <end position="366"/>
    </location>
</feature>
<dbReference type="InterPro" id="IPR019814">
    <property type="entry name" value="Translation_initiation_fac_3_N"/>
</dbReference>
<dbReference type="SUPFAM" id="SSF54364">
    <property type="entry name" value="Translation initiation factor IF3, N-terminal domain"/>
    <property type="match status" value="1"/>
</dbReference>
<dbReference type="FunFam" id="3.10.20.80:FF:000005">
    <property type="entry name" value="Predicted protein"/>
    <property type="match status" value="1"/>
</dbReference>
<evidence type="ECO:0000256" key="1">
    <source>
        <dbReference type="ARBA" id="ARBA00005439"/>
    </source>
</evidence>
<dbReference type="GO" id="GO:0032790">
    <property type="term" value="P:ribosome disassembly"/>
    <property type="evidence" value="ECO:0007669"/>
    <property type="project" value="TreeGrafter"/>
</dbReference>
<dbReference type="Gene3D" id="3.10.20.80">
    <property type="entry name" value="Translation initiation factor 3 (IF-3), N-terminal domain"/>
    <property type="match status" value="1"/>
</dbReference>
<dbReference type="FunFam" id="3.30.110.10:FF:000005">
    <property type="entry name" value="Translation initiation factor 3 (IF-3) family protein"/>
    <property type="match status" value="1"/>
</dbReference>
<dbReference type="Gene3D" id="3.30.110.10">
    <property type="entry name" value="Translation initiation factor 3 (IF-3), C-terminal domain"/>
    <property type="match status" value="1"/>
</dbReference>
<dbReference type="EMBL" id="GHES01034804">
    <property type="protein sequence ID" value="MPA65363.1"/>
    <property type="molecule type" value="Transcribed_RNA"/>
</dbReference>
<feature type="compositionally biased region" description="Polar residues" evidence="4">
    <location>
        <begin position="574"/>
        <end position="584"/>
    </location>
</feature>
<evidence type="ECO:0000256" key="2">
    <source>
        <dbReference type="ARBA" id="ARBA00022540"/>
    </source>
</evidence>
<evidence type="ECO:0000313" key="6">
    <source>
        <dbReference type="EMBL" id="MPA65363.1"/>
    </source>
</evidence>
<dbReference type="GO" id="GO:0003743">
    <property type="term" value="F:translation initiation factor activity"/>
    <property type="evidence" value="ECO:0007669"/>
    <property type="project" value="UniProtKB-KW"/>
</dbReference>
<evidence type="ECO:0000256" key="3">
    <source>
        <dbReference type="ARBA" id="ARBA00022917"/>
    </source>
</evidence>
<keyword evidence="2" id="KW-0396">Initiation factor</keyword>
<dbReference type="InterPro" id="IPR036788">
    <property type="entry name" value="T_IF-3_C_sf"/>
</dbReference>
<dbReference type="PANTHER" id="PTHR10938:SF4">
    <property type="entry name" value="TRANSLATION INITIATION FACTOR IF3-1, MITOCHONDRIAL"/>
    <property type="match status" value="1"/>
</dbReference>
<feature type="domain" description="Translation initiation factor 3 N-terminal" evidence="5">
    <location>
        <begin position="85"/>
        <end position="151"/>
    </location>
</feature>
<dbReference type="AlphaFoldDB" id="A0A5B7BD71"/>
<dbReference type="GO" id="GO:0043022">
    <property type="term" value="F:ribosome binding"/>
    <property type="evidence" value="ECO:0007669"/>
    <property type="project" value="TreeGrafter"/>
</dbReference>
<feature type="compositionally biased region" description="Polar residues" evidence="4">
    <location>
        <begin position="542"/>
        <end position="556"/>
    </location>
</feature>
<feature type="compositionally biased region" description="Polar residues" evidence="4">
    <location>
        <begin position="443"/>
        <end position="458"/>
    </location>
</feature>
<name>A0A5B7BD71_DAVIN</name>
<sequence length="593" mass="66445">MAFWCRIKQSELKSLSDQFKRCYFQVPRPYLVNRTASHPRCRVLDKPNWVIHKSQFEFGNNVRFFAAPVQARPKQEEKDTSGPRLNEKITAEFVRLVTDDGHGVVSRREALERAKRLKLDLVEVQRTAKPPVCKLMDYNKEKYKQQIKEKDRTKSKPEVTLRKGDCKEVRFTGKIEQKDLQMKADTIKRLMERGYRVKCMAMGNEDQDLGGLLSRLTALIEDVSIVESGPRVEKKQAYVLVRHVKFGPSKKGSGKKVSKVIGGTSAEVQKFATLPSTINPSTPNQSPVQFEEDLDTADCGFDMEDDILSEQTDASISPPLETPVRDLEKNKSTWSVFDATDDFSEVFGISDDGNKGAKSSTDEQMKKTTPKIVSSPANTFSDIVHHRPIHDSTIADTVPSSLPEALLKTENRYKSEPGNRFPPTKLMDVRGPGVRDSMRLESQFPNQRQQQFDLSDSTPTREPKRVETDASLFRNLKLPANEIPKQEPSRPSAPSSPAPSYGIFSAPRANDAPRKHGVRTEVNSCKKGNPFDSAKDPVQEGVSANPNLPSSNSDFSQRPGLDKGGEGRWGIFSRDSSNVISSRTSESKVEGQR</sequence>
<gene>
    <name evidence="6" type="ORF">Din_034804</name>
</gene>
<organism evidence="6">
    <name type="scientific">Davidia involucrata</name>
    <name type="common">Dove tree</name>
    <dbReference type="NCBI Taxonomy" id="16924"/>
    <lineage>
        <taxon>Eukaryota</taxon>
        <taxon>Viridiplantae</taxon>
        <taxon>Streptophyta</taxon>
        <taxon>Embryophyta</taxon>
        <taxon>Tracheophyta</taxon>
        <taxon>Spermatophyta</taxon>
        <taxon>Magnoliopsida</taxon>
        <taxon>eudicotyledons</taxon>
        <taxon>Gunneridae</taxon>
        <taxon>Pentapetalae</taxon>
        <taxon>asterids</taxon>
        <taxon>Cornales</taxon>
        <taxon>Nyssaceae</taxon>
        <taxon>Davidia</taxon>
    </lineage>
</organism>
<feature type="compositionally biased region" description="Basic and acidic residues" evidence="4">
    <location>
        <begin position="459"/>
        <end position="468"/>
    </location>
</feature>
<keyword evidence="3" id="KW-0648">Protein biosynthesis</keyword>
<dbReference type="NCBIfam" id="TIGR00168">
    <property type="entry name" value="infC"/>
    <property type="match status" value="1"/>
</dbReference>
<evidence type="ECO:0000259" key="5">
    <source>
        <dbReference type="Pfam" id="PF05198"/>
    </source>
</evidence>
<evidence type="ECO:0000256" key="4">
    <source>
        <dbReference type="SAM" id="MobiDB-lite"/>
    </source>
</evidence>
<reference evidence="6" key="1">
    <citation type="submission" date="2019-08" db="EMBL/GenBank/DDBJ databases">
        <title>Reference gene set and small RNA set construction with multiple tissues from Davidia involucrata Baill.</title>
        <authorList>
            <person name="Yang H."/>
            <person name="Zhou C."/>
            <person name="Li G."/>
            <person name="Wang J."/>
            <person name="Gao P."/>
            <person name="Wang M."/>
            <person name="Wang R."/>
            <person name="Zhao Y."/>
        </authorList>
    </citation>
    <scope>NUCLEOTIDE SEQUENCE</scope>
    <source>
        <tissue evidence="6">Mixed with DoveR01_LX</tissue>
    </source>
</reference>
<dbReference type="Pfam" id="PF05198">
    <property type="entry name" value="IF3_N"/>
    <property type="match status" value="1"/>
</dbReference>
<protein>
    <recommendedName>
        <fullName evidence="5">Translation initiation factor 3 N-terminal domain-containing protein</fullName>
    </recommendedName>
</protein>
<dbReference type="InterPro" id="IPR036787">
    <property type="entry name" value="T_IF-3_N_sf"/>
</dbReference>
<proteinExistence type="inferred from homology"/>
<feature type="region of interest" description="Disordered" evidence="4">
    <location>
        <begin position="353"/>
        <end position="373"/>
    </location>
</feature>
<feature type="compositionally biased region" description="Low complexity" evidence="4">
    <location>
        <begin position="489"/>
        <end position="500"/>
    </location>
</feature>
<dbReference type="SUPFAM" id="SSF55200">
    <property type="entry name" value="Translation initiation factor IF3, C-terminal domain"/>
    <property type="match status" value="1"/>
</dbReference>
<comment type="similarity">
    <text evidence="1">Belongs to the IF-3 family.</text>
</comment>
<feature type="region of interest" description="Disordered" evidence="4">
    <location>
        <begin position="410"/>
        <end position="593"/>
    </location>
</feature>